<feature type="transmembrane region" description="Helical" evidence="2">
    <location>
        <begin position="7"/>
        <end position="26"/>
    </location>
</feature>
<evidence type="ECO:0000256" key="1">
    <source>
        <dbReference type="SAM" id="MobiDB-lite"/>
    </source>
</evidence>
<keyword evidence="4" id="KW-1185">Reference proteome</keyword>
<evidence type="ECO:0000313" key="3">
    <source>
        <dbReference type="EMBL" id="KAK3391087.1"/>
    </source>
</evidence>
<evidence type="ECO:0000313" key="4">
    <source>
        <dbReference type="Proteomes" id="UP001285441"/>
    </source>
</evidence>
<evidence type="ECO:0000256" key="2">
    <source>
        <dbReference type="SAM" id="Phobius"/>
    </source>
</evidence>
<feature type="transmembrane region" description="Helical" evidence="2">
    <location>
        <begin position="32"/>
        <end position="53"/>
    </location>
</feature>
<organism evidence="3 4">
    <name type="scientific">Podospora didyma</name>
    <dbReference type="NCBI Taxonomy" id="330526"/>
    <lineage>
        <taxon>Eukaryota</taxon>
        <taxon>Fungi</taxon>
        <taxon>Dikarya</taxon>
        <taxon>Ascomycota</taxon>
        <taxon>Pezizomycotina</taxon>
        <taxon>Sordariomycetes</taxon>
        <taxon>Sordariomycetidae</taxon>
        <taxon>Sordariales</taxon>
        <taxon>Podosporaceae</taxon>
        <taxon>Podospora</taxon>
    </lineage>
</organism>
<dbReference type="EMBL" id="JAULSW010000002">
    <property type="protein sequence ID" value="KAK3391087.1"/>
    <property type="molecule type" value="Genomic_DNA"/>
</dbReference>
<name>A0AAE0U515_9PEZI</name>
<dbReference type="AlphaFoldDB" id="A0AAE0U515"/>
<gene>
    <name evidence="3" type="ORF">B0H63DRAFT_131623</name>
</gene>
<feature type="compositionally biased region" description="Low complexity" evidence="1">
    <location>
        <begin position="90"/>
        <end position="105"/>
    </location>
</feature>
<keyword evidence="2" id="KW-0472">Membrane</keyword>
<proteinExistence type="predicted"/>
<feature type="compositionally biased region" description="Low complexity" evidence="1">
    <location>
        <begin position="292"/>
        <end position="311"/>
    </location>
</feature>
<feature type="region of interest" description="Disordered" evidence="1">
    <location>
        <begin position="257"/>
        <end position="314"/>
    </location>
</feature>
<comment type="caution">
    <text evidence="3">The sequence shown here is derived from an EMBL/GenBank/DDBJ whole genome shotgun (WGS) entry which is preliminary data.</text>
</comment>
<reference evidence="3" key="1">
    <citation type="journal article" date="2023" name="Mol. Phylogenet. Evol.">
        <title>Genome-scale phylogeny and comparative genomics of the fungal order Sordariales.</title>
        <authorList>
            <person name="Hensen N."/>
            <person name="Bonometti L."/>
            <person name="Westerberg I."/>
            <person name="Brannstrom I.O."/>
            <person name="Guillou S."/>
            <person name="Cros-Aarteil S."/>
            <person name="Calhoun S."/>
            <person name="Haridas S."/>
            <person name="Kuo A."/>
            <person name="Mondo S."/>
            <person name="Pangilinan J."/>
            <person name="Riley R."/>
            <person name="LaButti K."/>
            <person name="Andreopoulos B."/>
            <person name="Lipzen A."/>
            <person name="Chen C."/>
            <person name="Yan M."/>
            <person name="Daum C."/>
            <person name="Ng V."/>
            <person name="Clum A."/>
            <person name="Steindorff A."/>
            <person name="Ohm R.A."/>
            <person name="Martin F."/>
            <person name="Silar P."/>
            <person name="Natvig D.O."/>
            <person name="Lalanne C."/>
            <person name="Gautier V."/>
            <person name="Ament-Velasquez S.L."/>
            <person name="Kruys A."/>
            <person name="Hutchinson M.I."/>
            <person name="Powell A.J."/>
            <person name="Barry K."/>
            <person name="Miller A.N."/>
            <person name="Grigoriev I.V."/>
            <person name="Debuchy R."/>
            <person name="Gladieux P."/>
            <person name="Hiltunen Thoren M."/>
            <person name="Johannesson H."/>
        </authorList>
    </citation>
    <scope>NUCLEOTIDE SEQUENCE</scope>
    <source>
        <strain evidence="3">CBS 232.78</strain>
    </source>
</reference>
<keyword evidence="2" id="KW-0812">Transmembrane</keyword>
<accession>A0AAE0U515</accession>
<feature type="region of interest" description="Disordered" evidence="1">
    <location>
        <begin position="62"/>
        <end position="162"/>
    </location>
</feature>
<dbReference type="Proteomes" id="UP001285441">
    <property type="component" value="Unassembled WGS sequence"/>
</dbReference>
<reference evidence="3" key="2">
    <citation type="submission" date="2023-06" db="EMBL/GenBank/DDBJ databases">
        <authorList>
            <consortium name="Lawrence Berkeley National Laboratory"/>
            <person name="Haridas S."/>
            <person name="Hensen N."/>
            <person name="Bonometti L."/>
            <person name="Westerberg I."/>
            <person name="Brannstrom I.O."/>
            <person name="Guillou S."/>
            <person name="Cros-Aarteil S."/>
            <person name="Calhoun S."/>
            <person name="Kuo A."/>
            <person name="Mondo S."/>
            <person name="Pangilinan J."/>
            <person name="Riley R."/>
            <person name="LaButti K."/>
            <person name="Andreopoulos B."/>
            <person name="Lipzen A."/>
            <person name="Chen C."/>
            <person name="Yanf M."/>
            <person name="Daum C."/>
            <person name="Ng V."/>
            <person name="Clum A."/>
            <person name="Steindorff A."/>
            <person name="Ohm R."/>
            <person name="Martin F."/>
            <person name="Silar P."/>
            <person name="Natvig D."/>
            <person name="Lalanne C."/>
            <person name="Gautier V."/>
            <person name="Ament-velasquez S.L."/>
            <person name="Kruys A."/>
            <person name="Hutchinson M.I."/>
            <person name="Powell A.J."/>
            <person name="Barry K."/>
            <person name="Miller A.N."/>
            <person name="Grigoriev I.V."/>
            <person name="Debuchy R."/>
            <person name="Gladieux P."/>
            <person name="Thoren M.H."/>
            <person name="Johannesson H."/>
        </authorList>
    </citation>
    <scope>NUCLEOTIDE SEQUENCE</scope>
    <source>
        <strain evidence="3">CBS 232.78</strain>
    </source>
</reference>
<protein>
    <submittedName>
        <fullName evidence="3">Uncharacterized protein</fullName>
    </submittedName>
</protein>
<sequence length="335" mass="36045">MALINPVHGLVVPFLCVFTIPLAIFAGITTTLAFSVLMFRVAVVYLDIALAFVPQYFTGRNKPHALPDPTTTSQGHGRQRHRGSYDSRRTSSISPPGSAGSSGPTTPSPVSPFPSGGLGYQQQHMTTLGYRSPGHRRKSSYGFGAAMGTRGSRSRRSSQVSLASMGTITPIHEDDVARGVAPLTEAGLTPSVGMDRDFEGIGGWRLDDRGDDGDWANINSRLELPVSERGSLSIRHHQRSQSVGPVTPTEGTTWLMMKSSTPKEGGATAPSSQEDREWEKNFNNSPGKGFERPNSGRMRMNSSMGGMPSSMTALDPEHEYFGDILAPRAPKKLSA</sequence>
<keyword evidence="2" id="KW-1133">Transmembrane helix</keyword>